<gene>
    <name evidence="1" type="ORF">HYN86_16395</name>
</gene>
<dbReference type="KEGG" id="ffl:HYN86_16395"/>
<proteinExistence type="predicted"/>
<dbReference type="Proteomes" id="UP000251561">
    <property type="component" value="Chromosome"/>
</dbReference>
<reference evidence="1 2" key="1">
    <citation type="submission" date="2018-06" db="EMBL/GenBank/DDBJ databases">
        <title>Genome sequencing of Flavobacterium.</title>
        <authorList>
            <person name="Baek M.-G."/>
            <person name="Yi H."/>
        </authorList>
    </citation>
    <scope>NUCLEOTIDE SEQUENCE [LARGE SCALE GENOMIC DNA]</scope>
    <source>
        <strain evidence="1 2">HYN0086</strain>
    </source>
</reference>
<evidence type="ECO:0000313" key="1">
    <source>
        <dbReference type="EMBL" id="AXB58086.1"/>
    </source>
</evidence>
<name>A0A344LVZ4_9FLAO</name>
<sequence>MSIKLIGHFQFKKIILGTANQLNSFESKQYMIIAYNLANRATMNDEKEKYIHNYQVIMY</sequence>
<keyword evidence="2" id="KW-1185">Reference proteome</keyword>
<evidence type="ECO:0000313" key="2">
    <source>
        <dbReference type="Proteomes" id="UP000251561"/>
    </source>
</evidence>
<dbReference type="EMBL" id="CP030261">
    <property type="protein sequence ID" value="AXB58086.1"/>
    <property type="molecule type" value="Genomic_DNA"/>
</dbReference>
<protein>
    <submittedName>
        <fullName evidence="1">Uncharacterized protein</fullName>
    </submittedName>
</protein>
<organism evidence="1 2">
    <name type="scientific">Flavobacterium fluviale</name>
    <dbReference type="NCBI Taxonomy" id="2249356"/>
    <lineage>
        <taxon>Bacteria</taxon>
        <taxon>Pseudomonadati</taxon>
        <taxon>Bacteroidota</taxon>
        <taxon>Flavobacteriia</taxon>
        <taxon>Flavobacteriales</taxon>
        <taxon>Flavobacteriaceae</taxon>
        <taxon>Flavobacterium</taxon>
    </lineage>
</organism>
<dbReference type="RefSeq" id="WP_113679015.1">
    <property type="nucleotide sequence ID" value="NZ_CP030261.1"/>
</dbReference>
<accession>A0A344LVZ4</accession>
<dbReference type="AlphaFoldDB" id="A0A344LVZ4"/>